<dbReference type="EMBL" id="CM044703">
    <property type="protein sequence ID" value="KAI5672691.1"/>
    <property type="molecule type" value="Genomic_DNA"/>
</dbReference>
<evidence type="ECO:0000313" key="1">
    <source>
        <dbReference type="EMBL" id="KAI5672691.1"/>
    </source>
</evidence>
<gene>
    <name evidence="1" type="ORF">M9H77_13055</name>
</gene>
<protein>
    <submittedName>
        <fullName evidence="1">Uncharacterized protein</fullName>
    </submittedName>
</protein>
<evidence type="ECO:0000313" key="2">
    <source>
        <dbReference type="Proteomes" id="UP001060085"/>
    </source>
</evidence>
<organism evidence="1 2">
    <name type="scientific">Catharanthus roseus</name>
    <name type="common">Madagascar periwinkle</name>
    <name type="synonym">Vinca rosea</name>
    <dbReference type="NCBI Taxonomy" id="4058"/>
    <lineage>
        <taxon>Eukaryota</taxon>
        <taxon>Viridiplantae</taxon>
        <taxon>Streptophyta</taxon>
        <taxon>Embryophyta</taxon>
        <taxon>Tracheophyta</taxon>
        <taxon>Spermatophyta</taxon>
        <taxon>Magnoliopsida</taxon>
        <taxon>eudicotyledons</taxon>
        <taxon>Gunneridae</taxon>
        <taxon>Pentapetalae</taxon>
        <taxon>asterids</taxon>
        <taxon>lamiids</taxon>
        <taxon>Gentianales</taxon>
        <taxon>Apocynaceae</taxon>
        <taxon>Rauvolfioideae</taxon>
        <taxon>Vinceae</taxon>
        <taxon>Catharanthinae</taxon>
        <taxon>Catharanthus</taxon>
    </lineage>
</organism>
<keyword evidence="2" id="KW-1185">Reference proteome</keyword>
<proteinExistence type="predicted"/>
<sequence length="257" mass="29213">MTTGMTRDAQETVELLVLAKGLLENFDIPSMVRHGLLSTVLNVLIICEWKCNRGEYVRFHEGCSYDAHNQGGNAYNESTIVVSTSLQEEKMALKNIIGAGNDTDYRPFERVQRKETRIEKNYVNMDERFHIRGNISCGKSSQNLNQAPRLCNHNLESYLLCMGNEDDKAILASCSFSPSILEYILGYRRRKGVGSNTCWIEKEESMKPSLLEKSSKGSKPLQARIGIHGSVEIYIEEEISRKDPCNLMSEKHIERKE</sequence>
<accession>A0ACC0BJ60</accession>
<name>A0ACC0BJ60_CATRO</name>
<dbReference type="Proteomes" id="UP001060085">
    <property type="component" value="Linkage Group LG03"/>
</dbReference>
<comment type="caution">
    <text evidence="1">The sequence shown here is derived from an EMBL/GenBank/DDBJ whole genome shotgun (WGS) entry which is preliminary data.</text>
</comment>
<reference evidence="2" key="1">
    <citation type="journal article" date="2023" name="Nat. Plants">
        <title>Single-cell RNA sequencing provides a high-resolution roadmap for understanding the multicellular compartmentation of specialized metabolism.</title>
        <authorList>
            <person name="Sun S."/>
            <person name="Shen X."/>
            <person name="Li Y."/>
            <person name="Li Y."/>
            <person name="Wang S."/>
            <person name="Li R."/>
            <person name="Zhang H."/>
            <person name="Shen G."/>
            <person name="Guo B."/>
            <person name="Wei J."/>
            <person name="Xu J."/>
            <person name="St-Pierre B."/>
            <person name="Chen S."/>
            <person name="Sun C."/>
        </authorList>
    </citation>
    <scope>NUCLEOTIDE SEQUENCE [LARGE SCALE GENOMIC DNA]</scope>
</reference>